<feature type="transmembrane region" description="Helical" evidence="4">
    <location>
        <begin position="140"/>
        <end position="160"/>
    </location>
</feature>
<feature type="transmembrane region" description="Helical" evidence="4">
    <location>
        <begin position="50"/>
        <end position="71"/>
    </location>
</feature>
<evidence type="ECO:0000256" key="2">
    <source>
        <dbReference type="ARBA" id="ARBA00022989"/>
    </source>
</evidence>
<sequence>MPPKTTTRPLILILILWSAGLGAAMQFAKVTVSLDGLRTAYNGSDTVLGLMLSSISFLGVLLGLVAGLLVASYGFRRMLLWALFGGGALSAVQAFLPPIEIFMIGRLLEGMSHLGIVVAAPTLIALIAPESLRFLAMTLWSAFFAVGYALTTAVAPWIIASFGASGVFAAHGIFMAVVGVLVLRYLPSGTAERVPFPPFSAIIQRHWAAYRSPYQFAPGAVWLFYTCTFVSVITVVPPLLTEFERTVLVPLLPIAGIVSSFTIAAMLLRYLSAVRVLLIGLMSALFFSLSGFVLPLSGWMLLGLFASMGIIQSAAFAELPELNKTANDQALANGAMSQMGNMGNLVSTPIMFALFTAFGTWSIYGMLVVCFSAAITVHVILAGLRSKQSVLV</sequence>
<dbReference type="Gene3D" id="1.20.1250.20">
    <property type="entry name" value="MFS general substrate transporter like domains"/>
    <property type="match status" value="1"/>
</dbReference>
<dbReference type="STRING" id="1715691.TA5113_02633"/>
<dbReference type="InterPro" id="IPR036259">
    <property type="entry name" value="MFS_trans_sf"/>
</dbReference>
<dbReference type="InterPro" id="IPR011701">
    <property type="entry name" value="MFS"/>
</dbReference>
<feature type="domain" description="Major facilitator superfamily (MFS) profile" evidence="5">
    <location>
        <begin position="12"/>
        <end position="385"/>
    </location>
</feature>
<feature type="transmembrane region" description="Helical" evidence="4">
    <location>
        <begin position="78"/>
        <end position="99"/>
    </location>
</feature>
<dbReference type="AlphaFoldDB" id="A0A0P1IPE8"/>
<dbReference type="Pfam" id="PF07690">
    <property type="entry name" value="MFS_1"/>
    <property type="match status" value="1"/>
</dbReference>
<feature type="transmembrane region" description="Helical" evidence="4">
    <location>
        <begin position="275"/>
        <end position="293"/>
    </location>
</feature>
<dbReference type="GO" id="GO:0022857">
    <property type="term" value="F:transmembrane transporter activity"/>
    <property type="evidence" value="ECO:0007669"/>
    <property type="project" value="InterPro"/>
</dbReference>
<keyword evidence="1 4" id="KW-0812">Transmembrane</keyword>
<feature type="transmembrane region" description="Helical" evidence="4">
    <location>
        <begin position="220"/>
        <end position="241"/>
    </location>
</feature>
<dbReference type="Proteomes" id="UP000051184">
    <property type="component" value="Unassembled WGS sequence"/>
</dbReference>
<reference evidence="7" key="1">
    <citation type="submission" date="2015-09" db="EMBL/GenBank/DDBJ databases">
        <authorList>
            <person name="Rodrigo-Torres Lidia"/>
            <person name="Arahal R.David."/>
        </authorList>
    </citation>
    <scope>NUCLEOTIDE SEQUENCE [LARGE SCALE GENOMIC DNA]</scope>
    <source>
        <strain evidence="7">CECT 5114</strain>
    </source>
</reference>
<dbReference type="CDD" id="cd06174">
    <property type="entry name" value="MFS"/>
    <property type="match status" value="1"/>
</dbReference>
<gene>
    <name evidence="6" type="ORF">TA5114_01299</name>
</gene>
<evidence type="ECO:0000256" key="3">
    <source>
        <dbReference type="ARBA" id="ARBA00023136"/>
    </source>
</evidence>
<proteinExistence type="predicted"/>
<dbReference type="EMBL" id="CYUE01000012">
    <property type="protein sequence ID" value="CUK25500.1"/>
    <property type="molecule type" value="Genomic_DNA"/>
</dbReference>
<dbReference type="RefSeq" id="WP_058314450.1">
    <property type="nucleotide sequence ID" value="NZ_CYTO01000024.1"/>
</dbReference>
<keyword evidence="2 4" id="KW-1133">Transmembrane helix</keyword>
<name>A0A0P1IPE8_9RHOB</name>
<evidence type="ECO:0000256" key="1">
    <source>
        <dbReference type="ARBA" id="ARBA00022692"/>
    </source>
</evidence>
<evidence type="ECO:0000313" key="6">
    <source>
        <dbReference type="EMBL" id="CUK25500.1"/>
    </source>
</evidence>
<feature type="transmembrane region" description="Helical" evidence="4">
    <location>
        <begin position="247"/>
        <end position="268"/>
    </location>
</feature>
<evidence type="ECO:0000256" key="4">
    <source>
        <dbReference type="SAM" id="Phobius"/>
    </source>
</evidence>
<evidence type="ECO:0000259" key="5">
    <source>
        <dbReference type="PROSITE" id="PS50850"/>
    </source>
</evidence>
<protein>
    <submittedName>
        <fullName evidence="6">Cation transport protein</fullName>
    </submittedName>
</protein>
<dbReference type="OrthoDB" id="6095882at2"/>
<keyword evidence="7" id="KW-1185">Reference proteome</keyword>
<feature type="transmembrane region" description="Helical" evidence="4">
    <location>
        <begin position="364"/>
        <end position="384"/>
    </location>
</feature>
<dbReference type="InterPro" id="IPR020846">
    <property type="entry name" value="MFS_dom"/>
</dbReference>
<accession>A0A0P1IPE8</accession>
<feature type="transmembrane region" description="Helical" evidence="4">
    <location>
        <begin position="166"/>
        <end position="186"/>
    </location>
</feature>
<feature type="transmembrane region" description="Helical" evidence="4">
    <location>
        <begin position="111"/>
        <end position="128"/>
    </location>
</feature>
<dbReference type="PROSITE" id="PS50850">
    <property type="entry name" value="MFS"/>
    <property type="match status" value="1"/>
</dbReference>
<evidence type="ECO:0000313" key="7">
    <source>
        <dbReference type="Proteomes" id="UP000051184"/>
    </source>
</evidence>
<dbReference type="SUPFAM" id="SSF103473">
    <property type="entry name" value="MFS general substrate transporter"/>
    <property type="match status" value="1"/>
</dbReference>
<keyword evidence="3 4" id="KW-0472">Membrane</keyword>
<organism evidence="6 7">
    <name type="scientific">Cognatishimia activa</name>
    <dbReference type="NCBI Taxonomy" id="1715691"/>
    <lineage>
        <taxon>Bacteria</taxon>
        <taxon>Pseudomonadati</taxon>
        <taxon>Pseudomonadota</taxon>
        <taxon>Alphaproteobacteria</taxon>
        <taxon>Rhodobacterales</taxon>
        <taxon>Paracoccaceae</taxon>
        <taxon>Cognatishimia</taxon>
    </lineage>
</organism>